<sequence length="71" mass="8079">MMMERWKCNSDRTLKKTEDGHVAGDLRVGRPAACDQTAGGYFQEREREHGSRAIRTAVLVTRGTCVRPRMK</sequence>
<gene>
    <name evidence="1" type="ORF">LTRI10_LOCUS15584</name>
</gene>
<dbReference type="Proteomes" id="UP001497516">
    <property type="component" value="Chromosome 3"/>
</dbReference>
<dbReference type="EMBL" id="OZ034816">
    <property type="protein sequence ID" value="CAL1373664.1"/>
    <property type="molecule type" value="Genomic_DNA"/>
</dbReference>
<keyword evidence="2" id="KW-1185">Reference proteome</keyword>
<organism evidence="1 2">
    <name type="scientific">Linum trigynum</name>
    <dbReference type="NCBI Taxonomy" id="586398"/>
    <lineage>
        <taxon>Eukaryota</taxon>
        <taxon>Viridiplantae</taxon>
        <taxon>Streptophyta</taxon>
        <taxon>Embryophyta</taxon>
        <taxon>Tracheophyta</taxon>
        <taxon>Spermatophyta</taxon>
        <taxon>Magnoliopsida</taxon>
        <taxon>eudicotyledons</taxon>
        <taxon>Gunneridae</taxon>
        <taxon>Pentapetalae</taxon>
        <taxon>rosids</taxon>
        <taxon>fabids</taxon>
        <taxon>Malpighiales</taxon>
        <taxon>Linaceae</taxon>
        <taxon>Linum</taxon>
    </lineage>
</organism>
<evidence type="ECO:0000313" key="2">
    <source>
        <dbReference type="Proteomes" id="UP001497516"/>
    </source>
</evidence>
<protein>
    <submittedName>
        <fullName evidence="1">Uncharacterized protein</fullName>
    </submittedName>
</protein>
<name>A0AAV2DIH0_9ROSI</name>
<evidence type="ECO:0000313" key="1">
    <source>
        <dbReference type="EMBL" id="CAL1373664.1"/>
    </source>
</evidence>
<proteinExistence type="predicted"/>
<dbReference type="AlphaFoldDB" id="A0AAV2DIH0"/>
<reference evidence="1 2" key="1">
    <citation type="submission" date="2024-04" db="EMBL/GenBank/DDBJ databases">
        <authorList>
            <person name="Fracassetti M."/>
        </authorList>
    </citation>
    <scope>NUCLEOTIDE SEQUENCE [LARGE SCALE GENOMIC DNA]</scope>
</reference>
<accession>A0AAV2DIH0</accession>